<dbReference type="RefSeq" id="XP_030639214.1">
    <property type="nucleotide sequence ID" value="XM_030783354.1"/>
</dbReference>
<comment type="similarity">
    <text evidence="1">Belongs to the themis family.</text>
</comment>
<dbReference type="OrthoDB" id="9030353at2759"/>
<evidence type="ECO:0000256" key="2">
    <source>
        <dbReference type="SAM" id="MobiDB-lite"/>
    </source>
</evidence>
<feature type="compositionally biased region" description="Basic and acidic residues" evidence="2">
    <location>
        <begin position="672"/>
        <end position="682"/>
    </location>
</feature>
<feature type="domain" description="CABIT" evidence="3">
    <location>
        <begin position="269"/>
        <end position="526"/>
    </location>
</feature>
<reference evidence="5" key="1">
    <citation type="submission" date="2025-08" db="UniProtKB">
        <authorList>
            <consortium name="RefSeq"/>
        </authorList>
    </citation>
    <scope>IDENTIFICATION</scope>
</reference>
<dbReference type="AlphaFoldDB" id="A0A6J2W517"/>
<evidence type="ECO:0000313" key="5">
    <source>
        <dbReference type="RefSeq" id="XP_030639214.1"/>
    </source>
</evidence>
<dbReference type="PANTHER" id="PTHR15215">
    <property type="entry name" value="CABIT DOMAIN-CONTAINING PROTEIN"/>
    <property type="match status" value="1"/>
</dbReference>
<dbReference type="FunCoup" id="A0A6J2W517">
    <property type="interactions" value="814"/>
</dbReference>
<feature type="region of interest" description="Disordered" evidence="2">
    <location>
        <begin position="410"/>
        <end position="434"/>
    </location>
</feature>
<feature type="compositionally biased region" description="Polar residues" evidence="2">
    <location>
        <begin position="577"/>
        <end position="601"/>
    </location>
</feature>
<evidence type="ECO:0000313" key="4">
    <source>
        <dbReference type="Proteomes" id="UP000504632"/>
    </source>
</evidence>
<dbReference type="InterPro" id="IPR025946">
    <property type="entry name" value="CABIT_dom"/>
</dbReference>
<dbReference type="GO" id="GO:0005737">
    <property type="term" value="C:cytoplasm"/>
    <property type="evidence" value="ECO:0007669"/>
    <property type="project" value="TreeGrafter"/>
</dbReference>
<dbReference type="Proteomes" id="UP000504632">
    <property type="component" value="Chromosome 8"/>
</dbReference>
<keyword evidence="4" id="KW-1185">Reference proteome</keyword>
<name>A0A6J2W517_CHACN</name>
<organism evidence="4 5">
    <name type="scientific">Chanos chanos</name>
    <name type="common">Milkfish</name>
    <name type="synonym">Mugil chanos</name>
    <dbReference type="NCBI Taxonomy" id="29144"/>
    <lineage>
        <taxon>Eukaryota</taxon>
        <taxon>Metazoa</taxon>
        <taxon>Chordata</taxon>
        <taxon>Craniata</taxon>
        <taxon>Vertebrata</taxon>
        <taxon>Euteleostomi</taxon>
        <taxon>Actinopterygii</taxon>
        <taxon>Neopterygii</taxon>
        <taxon>Teleostei</taxon>
        <taxon>Ostariophysi</taxon>
        <taxon>Gonorynchiformes</taxon>
        <taxon>Chanidae</taxon>
        <taxon>Chanos</taxon>
    </lineage>
</organism>
<evidence type="ECO:0000256" key="1">
    <source>
        <dbReference type="ARBA" id="ARBA00006414"/>
    </source>
</evidence>
<dbReference type="GeneID" id="115819841"/>
<dbReference type="InterPro" id="IPR039671">
    <property type="entry name" value="THEMIS"/>
</dbReference>
<gene>
    <name evidence="5" type="primary">themis2</name>
</gene>
<protein>
    <submittedName>
        <fullName evidence="5">Protein THEMIS2</fullName>
    </submittedName>
</protein>
<feature type="compositionally biased region" description="Acidic residues" evidence="2">
    <location>
        <begin position="413"/>
        <end position="434"/>
    </location>
</feature>
<dbReference type="GO" id="GO:0050852">
    <property type="term" value="P:T cell receptor signaling pathway"/>
    <property type="evidence" value="ECO:0007669"/>
    <property type="project" value="TreeGrafter"/>
</dbReference>
<evidence type="ECO:0000259" key="3">
    <source>
        <dbReference type="Pfam" id="PF12736"/>
    </source>
</evidence>
<dbReference type="PANTHER" id="PTHR15215:SF2">
    <property type="entry name" value="PROTEIN THEMIS2"/>
    <property type="match status" value="1"/>
</dbReference>
<dbReference type="InParanoid" id="A0A6J2W517"/>
<feature type="region of interest" description="Disordered" evidence="2">
    <location>
        <begin position="564"/>
        <end position="682"/>
    </location>
</feature>
<dbReference type="CTD" id="9473"/>
<feature type="compositionally biased region" description="Polar residues" evidence="2">
    <location>
        <begin position="643"/>
        <end position="656"/>
    </location>
</feature>
<accession>A0A6J2W517</accession>
<dbReference type="Pfam" id="PF12736">
    <property type="entry name" value="CABIT"/>
    <property type="match status" value="2"/>
</dbReference>
<dbReference type="GO" id="GO:0005634">
    <property type="term" value="C:nucleus"/>
    <property type="evidence" value="ECO:0007669"/>
    <property type="project" value="TreeGrafter"/>
</dbReference>
<feature type="domain" description="CABIT" evidence="3">
    <location>
        <begin position="22"/>
        <end position="249"/>
    </location>
</feature>
<proteinExistence type="inferred from homology"/>
<sequence length="694" mass="77821">MADTDIALSMRDYIRSLDHNSLPRILQVCSGVYFQGSIYEISGCEVCLSTGDFVKIIGLELLSVSCEDISTNTTFELPLNHSGLFKLIPDDVPYNTIEEIVGLTPVGVDSFGSFSFTSINDLTFDNLTWAAGRPITLLSVEETETGERQARCQLTGQHGAPAEVRIPLLHHGEFYECESEYGYTLQEILSSPRLSARRFRKKLSTKCGGPLVFAPVYQIQAIMHMRKNIVKFPSSLEVDVTDVTEESQHLTFVTPLTLAEVVAQPADAFPTMAEILEGPEAKCFFSCSWFSQLQKGCRLVLHKAGESTFVLVTTLKGRKAQQYFLVSKNYGGRLRRRPREFSSAYELYLAFMRHPGLRVNVTQHCEAIDEEGIPALSVGEQLEVMHLKKMELSGDSKKEGQTVEVLVCKRVTEDDDDDDDDDDNDDVEEAQEEESEEVCLPLFMGAHFVEKLSDKKKYRMTDLIQSHSLPLDVKVVTRDGDIEKDALVALPALKLEETVAEPMVLASLPDKPGQCFEMPVKWLQMSVSLTSDPLPWQGSKPPKLQLQAVTEVTDHFYFEFHKLSCTNDAPPPRPPKRSTSVQKPQKQSKAESLSVSTNQLKGLTLDEKPKRPKKNPAPPPLPPYNDFTEKPPPLLPRKHHSASDSTAKSNTYVQTPRRQEKKGSHTEIQSSDSEHDYESLDESVKNAHENIMFY</sequence>